<evidence type="ECO:0000256" key="4">
    <source>
        <dbReference type="ARBA" id="ARBA00022825"/>
    </source>
</evidence>
<gene>
    <name evidence="9" type="ORF">IAG42_31260</name>
</gene>
<name>A0A7H1BFY9_9ACTN</name>
<dbReference type="EMBL" id="CP061281">
    <property type="protein sequence ID" value="QNS07644.1"/>
    <property type="molecule type" value="Genomic_DNA"/>
</dbReference>
<evidence type="ECO:0000313" key="9">
    <source>
        <dbReference type="EMBL" id="QNS07644.1"/>
    </source>
</evidence>
<feature type="active site" description="Charge relay system" evidence="5">
    <location>
        <position position="119"/>
    </location>
</feature>
<sequence>MAARQVGRGRRHRALRPQGHGRYGPRRGPPLRGAHRRPAAGGREVTTRTTNTAGRSRRALRGTLTAGLLVGLVGGAALSGAAPAAAATTVPAGWENAALGLPAAQRLSQGEGVTVAVIDSGVDPDHPSVKGHVTTGPDFMKDGKSPSDDDWGLHGTAMASAILKVAPRAKILSIRSIDDSAEEDTGEVTFRHDGDPIAKGIDYAVEHGADVISLSLGNKFADYQRPVANALGYAASSGITTVAAAGNAGDESNDGNFPAGYASAIAVAATRPGGGRAALSNVKTYNAVAAPGVGVTLAERSGGYAKRDGTSVSTALTAGVLALMYAEYPDLTPAQARSALTRTASHPGRHSALDGYGPVNAAAAVRAADTRQEVEAEPVEYRGEKHFETPSGVSKTAHAPMEQPLWLGGLGAAVLGLLLLAGGVVLLRRPRART</sequence>
<dbReference type="PROSITE" id="PS00136">
    <property type="entry name" value="SUBTILASE_ASP"/>
    <property type="match status" value="1"/>
</dbReference>
<feature type="region of interest" description="Disordered" evidence="6">
    <location>
        <begin position="1"/>
        <end position="55"/>
    </location>
</feature>
<accession>A0A7H1BFY9</accession>
<feature type="active site" description="Charge relay system" evidence="5">
    <location>
        <position position="154"/>
    </location>
</feature>
<feature type="domain" description="Peptidase S8/S53" evidence="8">
    <location>
        <begin position="110"/>
        <end position="357"/>
    </location>
</feature>
<keyword evidence="4 5" id="KW-0720">Serine protease</keyword>
<dbReference type="KEGG" id="sxn:IAG42_31260"/>
<dbReference type="Pfam" id="PF00082">
    <property type="entry name" value="Peptidase_S8"/>
    <property type="match status" value="1"/>
</dbReference>
<dbReference type="SUPFAM" id="SSF52743">
    <property type="entry name" value="Subtilisin-like"/>
    <property type="match status" value="1"/>
</dbReference>
<dbReference type="InterPro" id="IPR023827">
    <property type="entry name" value="Peptidase_S8_Asp-AS"/>
</dbReference>
<dbReference type="Proteomes" id="UP000516428">
    <property type="component" value="Chromosome"/>
</dbReference>
<dbReference type="PROSITE" id="PS51892">
    <property type="entry name" value="SUBTILASE"/>
    <property type="match status" value="1"/>
</dbReference>
<comment type="similarity">
    <text evidence="1 5">Belongs to the peptidase S8 family.</text>
</comment>
<evidence type="ECO:0000256" key="7">
    <source>
        <dbReference type="SAM" id="Phobius"/>
    </source>
</evidence>
<keyword evidence="7" id="KW-0472">Membrane</keyword>
<protein>
    <submittedName>
        <fullName evidence="9">S8 family serine peptidase</fullName>
    </submittedName>
</protein>
<keyword evidence="3 5" id="KW-0378">Hydrolase</keyword>
<organism evidence="9 10">
    <name type="scientific">Streptomyces xanthii</name>
    <dbReference type="NCBI Taxonomy" id="2768069"/>
    <lineage>
        <taxon>Bacteria</taxon>
        <taxon>Bacillati</taxon>
        <taxon>Actinomycetota</taxon>
        <taxon>Actinomycetes</taxon>
        <taxon>Kitasatosporales</taxon>
        <taxon>Streptomycetaceae</taxon>
        <taxon>Streptomyces</taxon>
    </lineage>
</organism>
<dbReference type="InterPro" id="IPR015500">
    <property type="entry name" value="Peptidase_S8_subtilisin-rel"/>
</dbReference>
<dbReference type="InterPro" id="IPR000209">
    <property type="entry name" value="Peptidase_S8/S53_dom"/>
</dbReference>
<dbReference type="AlphaFoldDB" id="A0A7H1BFY9"/>
<evidence type="ECO:0000256" key="2">
    <source>
        <dbReference type="ARBA" id="ARBA00022670"/>
    </source>
</evidence>
<dbReference type="PANTHER" id="PTHR43806">
    <property type="entry name" value="PEPTIDASE S8"/>
    <property type="match status" value="1"/>
</dbReference>
<keyword evidence="7" id="KW-1133">Transmembrane helix</keyword>
<feature type="transmembrane region" description="Helical" evidence="7">
    <location>
        <begin position="405"/>
        <end position="427"/>
    </location>
</feature>
<keyword evidence="2 5" id="KW-0645">Protease</keyword>
<dbReference type="InterPro" id="IPR036852">
    <property type="entry name" value="Peptidase_S8/S53_dom_sf"/>
</dbReference>
<dbReference type="GO" id="GO:0004252">
    <property type="term" value="F:serine-type endopeptidase activity"/>
    <property type="evidence" value="ECO:0007669"/>
    <property type="project" value="UniProtKB-UniRule"/>
</dbReference>
<evidence type="ECO:0000256" key="1">
    <source>
        <dbReference type="ARBA" id="ARBA00011073"/>
    </source>
</evidence>
<evidence type="ECO:0000256" key="6">
    <source>
        <dbReference type="SAM" id="MobiDB-lite"/>
    </source>
</evidence>
<dbReference type="GO" id="GO:0006508">
    <property type="term" value="P:proteolysis"/>
    <property type="evidence" value="ECO:0007669"/>
    <property type="project" value="UniProtKB-KW"/>
</dbReference>
<keyword evidence="10" id="KW-1185">Reference proteome</keyword>
<dbReference type="InterPro" id="IPR050131">
    <property type="entry name" value="Peptidase_S8_subtilisin-like"/>
</dbReference>
<evidence type="ECO:0000256" key="3">
    <source>
        <dbReference type="ARBA" id="ARBA00022801"/>
    </source>
</evidence>
<reference evidence="9 10" key="1">
    <citation type="submission" date="2020-09" db="EMBL/GenBank/DDBJ databases">
        <title>A novel species.</title>
        <authorList>
            <person name="Gao J."/>
        </authorList>
    </citation>
    <scope>NUCLEOTIDE SEQUENCE [LARGE SCALE GENOMIC DNA]</scope>
    <source>
        <strain evidence="9 10">CRXT-Y-14</strain>
    </source>
</reference>
<feature type="region of interest" description="Disordered" evidence="6">
    <location>
        <begin position="120"/>
        <end position="143"/>
    </location>
</feature>
<proteinExistence type="inferred from homology"/>
<evidence type="ECO:0000259" key="8">
    <source>
        <dbReference type="Pfam" id="PF00082"/>
    </source>
</evidence>
<dbReference type="Gene3D" id="3.40.50.200">
    <property type="entry name" value="Peptidase S8/S53 domain"/>
    <property type="match status" value="1"/>
</dbReference>
<feature type="active site" description="Charge relay system" evidence="5">
    <location>
        <position position="311"/>
    </location>
</feature>
<evidence type="ECO:0000256" key="5">
    <source>
        <dbReference type="PROSITE-ProRule" id="PRU01240"/>
    </source>
</evidence>
<evidence type="ECO:0000313" key="10">
    <source>
        <dbReference type="Proteomes" id="UP000516428"/>
    </source>
</evidence>
<keyword evidence="7" id="KW-0812">Transmembrane</keyword>
<dbReference type="PANTHER" id="PTHR43806:SF11">
    <property type="entry name" value="CEREVISIN-RELATED"/>
    <property type="match status" value="1"/>
</dbReference>
<dbReference type="PRINTS" id="PR00723">
    <property type="entry name" value="SUBTILISIN"/>
</dbReference>